<dbReference type="OrthoDB" id="7869201at2"/>
<proteinExistence type="predicted"/>
<name>A0A1M7DHM6_9RHOB</name>
<gene>
    <name evidence="1" type="ORF">SAMN05444389_101367</name>
</gene>
<dbReference type="RefSeq" id="WP_073061023.1">
    <property type="nucleotide sequence ID" value="NZ_FRCK01000001.1"/>
</dbReference>
<accession>A0A1M7DHM6</accession>
<dbReference type="EMBL" id="FRCK01000001">
    <property type="protein sequence ID" value="SHL79046.1"/>
    <property type="molecule type" value="Genomic_DNA"/>
</dbReference>
<dbReference type="STRING" id="53463.SAMN05444389_101367"/>
<sequence>MNGFQFPPALPLRLMGDLCRMGIEAQFVITMRTAGLLGMVPHRPSENLRMVTEKTDAYRESLSAAFRSAAKGRRADQILSAALRPYGQRTRANARRLSSSGK</sequence>
<keyword evidence="2" id="KW-1185">Reference proteome</keyword>
<evidence type="ECO:0000313" key="2">
    <source>
        <dbReference type="Proteomes" id="UP000184444"/>
    </source>
</evidence>
<reference evidence="2" key="1">
    <citation type="submission" date="2016-11" db="EMBL/GenBank/DDBJ databases">
        <authorList>
            <person name="Varghese N."/>
            <person name="Submissions S."/>
        </authorList>
    </citation>
    <scope>NUCLEOTIDE SEQUENCE [LARGE SCALE GENOMIC DNA]</scope>
    <source>
        <strain evidence="2">DSM 6637</strain>
    </source>
</reference>
<protein>
    <recommendedName>
        <fullName evidence="3">Phasin protein</fullName>
    </recommendedName>
</protein>
<dbReference type="Proteomes" id="UP000184444">
    <property type="component" value="Unassembled WGS sequence"/>
</dbReference>
<evidence type="ECO:0008006" key="3">
    <source>
        <dbReference type="Google" id="ProtNLM"/>
    </source>
</evidence>
<dbReference type="AlphaFoldDB" id="A0A1M7DHM6"/>
<organism evidence="1 2">
    <name type="scientific">Paracoccus solventivorans</name>
    <dbReference type="NCBI Taxonomy" id="53463"/>
    <lineage>
        <taxon>Bacteria</taxon>
        <taxon>Pseudomonadati</taxon>
        <taxon>Pseudomonadota</taxon>
        <taxon>Alphaproteobacteria</taxon>
        <taxon>Rhodobacterales</taxon>
        <taxon>Paracoccaceae</taxon>
        <taxon>Paracoccus</taxon>
    </lineage>
</organism>
<evidence type="ECO:0000313" key="1">
    <source>
        <dbReference type="EMBL" id="SHL79046.1"/>
    </source>
</evidence>